<dbReference type="Proteomes" id="UP000198534">
    <property type="component" value="Unassembled WGS sequence"/>
</dbReference>
<dbReference type="GO" id="GO:0006400">
    <property type="term" value="P:tRNA modification"/>
    <property type="evidence" value="ECO:0007669"/>
    <property type="project" value="TreeGrafter"/>
</dbReference>
<dbReference type="Pfam" id="PF01715">
    <property type="entry name" value="IPPT"/>
    <property type="match status" value="1"/>
</dbReference>
<evidence type="ECO:0000313" key="14">
    <source>
        <dbReference type="EMBL" id="SDX15932.1"/>
    </source>
</evidence>
<keyword evidence="5 10" id="KW-0819">tRNA processing</keyword>
<protein>
    <recommendedName>
        <fullName evidence="10">tRNA dimethylallyltransferase</fullName>
        <ecNumber evidence="10">2.5.1.75</ecNumber>
    </recommendedName>
    <alternativeName>
        <fullName evidence="10">Dimethylallyl diphosphate:tRNA dimethylallyltransferase</fullName>
        <shortName evidence="10">DMAPP:tRNA dimethylallyltransferase</shortName>
        <shortName evidence="10">DMATase</shortName>
    </alternativeName>
    <alternativeName>
        <fullName evidence="10">Isopentenyl-diphosphate:tRNA isopentenyltransferase</fullName>
        <shortName evidence="10">IPP transferase</shortName>
        <shortName evidence="10">IPPT</shortName>
        <shortName evidence="10">IPTase</shortName>
    </alternativeName>
</protein>
<evidence type="ECO:0000256" key="6">
    <source>
        <dbReference type="ARBA" id="ARBA00022741"/>
    </source>
</evidence>
<dbReference type="FunFam" id="1.10.20.140:FF:000001">
    <property type="entry name" value="tRNA dimethylallyltransferase"/>
    <property type="match status" value="1"/>
</dbReference>
<comment type="similarity">
    <text evidence="3 10 13">Belongs to the IPP transferase family.</text>
</comment>
<keyword evidence="6 10" id="KW-0547">Nucleotide-binding</keyword>
<dbReference type="EC" id="2.5.1.75" evidence="10"/>
<dbReference type="RefSeq" id="WP_245726332.1">
    <property type="nucleotide sequence ID" value="NZ_FNNQ01000011.1"/>
</dbReference>
<evidence type="ECO:0000256" key="7">
    <source>
        <dbReference type="ARBA" id="ARBA00022840"/>
    </source>
</evidence>
<dbReference type="InterPro" id="IPR018022">
    <property type="entry name" value="IPT"/>
</dbReference>
<feature type="site" description="Interaction with substrate tRNA" evidence="10">
    <location>
        <position position="108"/>
    </location>
</feature>
<keyword evidence="4 10" id="KW-0808">Transferase</keyword>
<dbReference type="GO" id="GO:0052381">
    <property type="term" value="F:tRNA dimethylallyltransferase activity"/>
    <property type="evidence" value="ECO:0007669"/>
    <property type="project" value="UniProtKB-UniRule"/>
</dbReference>
<comment type="catalytic activity">
    <reaction evidence="9 10 11">
        <text>adenosine(37) in tRNA + dimethylallyl diphosphate = N(6)-dimethylallyladenosine(37) in tRNA + diphosphate</text>
        <dbReference type="Rhea" id="RHEA:26482"/>
        <dbReference type="Rhea" id="RHEA-COMP:10162"/>
        <dbReference type="Rhea" id="RHEA-COMP:10375"/>
        <dbReference type="ChEBI" id="CHEBI:33019"/>
        <dbReference type="ChEBI" id="CHEBI:57623"/>
        <dbReference type="ChEBI" id="CHEBI:74411"/>
        <dbReference type="ChEBI" id="CHEBI:74415"/>
        <dbReference type="EC" id="2.5.1.75"/>
    </reaction>
</comment>
<evidence type="ECO:0000256" key="8">
    <source>
        <dbReference type="ARBA" id="ARBA00022842"/>
    </source>
</evidence>
<dbReference type="InterPro" id="IPR027417">
    <property type="entry name" value="P-loop_NTPase"/>
</dbReference>
<feature type="binding site" evidence="10">
    <location>
        <begin position="17"/>
        <end position="24"/>
    </location>
    <ligand>
        <name>ATP</name>
        <dbReference type="ChEBI" id="CHEBI:30616"/>
    </ligand>
</feature>
<evidence type="ECO:0000256" key="1">
    <source>
        <dbReference type="ARBA" id="ARBA00001946"/>
    </source>
</evidence>
<keyword evidence="15" id="KW-1185">Reference proteome</keyword>
<comment type="subunit">
    <text evidence="10">Monomer.</text>
</comment>
<evidence type="ECO:0000256" key="3">
    <source>
        <dbReference type="ARBA" id="ARBA00005842"/>
    </source>
</evidence>
<feature type="binding site" evidence="10">
    <location>
        <begin position="19"/>
        <end position="24"/>
    </location>
    <ligand>
        <name>substrate</name>
    </ligand>
</feature>
<dbReference type="STRING" id="1048340.SAMN05444487_11136"/>
<organism evidence="14 15">
    <name type="scientific">Marininema mesophilum</name>
    <dbReference type="NCBI Taxonomy" id="1048340"/>
    <lineage>
        <taxon>Bacteria</taxon>
        <taxon>Bacillati</taxon>
        <taxon>Bacillota</taxon>
        <taxon>Bacilli</taxon>
        <taxon>Bacillales</taxon>
        <taxon>Thermoactinomycetaceae</taxon>
        <taxon>Marininema</taxon>
    </lineage>
</organism>
<comment type="function">
    <text evidence="2 10 12">Catalyzes the transfer of a dimethylallyl group onto the adenine at position 37 in tRNAs that read codons beginning with uridine, leading to the formation of N6-(dimethylallyl)adenosine (i(6)A).</text>
</comment>
<dbReference type="InterPro" id="IPR039657">
    <property type="entry name" value="Dimethylallyltransferase"/>
</dbReference>
<keyword evidence="7 10" id="KW-0067">ATP-binding</keyword>
<feature type="site" description="Interaction with substrate tRNA" evidence="10">
    <location>
        <position position="131"/>
    </location>
</feature>
<dbReference type="PANTHER" id="PTHR11088">
    <property type="entry name" value="TRNA DIMETHYLALLYLTRANSFERASE"/>
    <property type="match status" value="1"/>
</dbReference>
<name>A0A1H2ZEK4_9BACL</name>
<dbReference type="EMBL" id="FNNQ01000011">
    <property type="protein sequence ID" value="SDX15932.1"/>
    <property type="molecule type" value="Genomic_DNA"/>
</dbReference>
<evidence type="ECO:0000256" key="9">
    <source>
        <dbReference type="ARBA" id="ARBA00049563"/>
    </source>
</evidence>
<dbReference type="PANTHER" id="PTHR11088:SF60">
    <property type="entry name" value="TRNA DIMETHYLALLYLTRANSFERASE"/>
    <property type="match status" value="1"/>
</dbReference>
<dbReference type="AlphaFoldDB" id="A0A1H2ZEK4"/>
<evidence type="ECO:0000256" key="13">
    <source>
        <dbReference type="RuleBase" id="RU003785"/>
    </source>
</evidence>
<feature type="region of interest" description="Interaction with substrate tRNA" evidence="10">
    <location>
        <begin position="42"/>
        <end position="45"/>
    </location>
</feature>
<evidence type="ECO:0000256" key="5">
    <source>
        <dbReference type="ARBA" id="ARBA00022694"/>
    </source>
</evidence>
<dbReference type="NCBIfam" id="TIGR00174">
    <property type="entry name" value="miaA"/>
    <property type="match status" value="1"/>
</dbReference>
<dbReference type="GO" id="GO:0005524">
    <property type="term" value="F:ATP binding"/>
    <property type="evidence" value="ECO:0007669"/>
    <property type="project" value="UniProtKB-UniRule"/>
</dbReference>
<evidence type="ECO:0000256" key="10">
    <source>
        <dbReference type="HAMAP-Rule" id="MF_00185"/>
    </source>
</evidence>
<reference evidence="14 15" key="1">
    <citation type="submission" date="2016-10" db="EMBL/GenBank/DDBJ databases">
        <authorList>
            <person name="de Groot N.N."/>
        </authorList>
    </citation>
    <scope>NUCLEOTIDE SEQUENCE [LARGE SCALE GENOMIC DNA]</scope>
    <source>
        <strain evidence="14 15">DSM 45610</strain>
    </source>
</reference>
<evidence type="ECO:0000256" key="12">
    <source>
        <dbReference type="RuleBase" id="RU003784"/>
    </source>
</evidence>
<keyword evidence="8 10" id="KW-0460">Magnesium</keyword>
<dbReference type="Gene3D" id="3.40.50.300">
    <property type="entry name" value="P-loop containing nucleotide triphosphate hydrolases"/>
    <property type="match status" value="1"/>
</dbReference>
<sequence length="316" mass="35833">MTSASLNAGGNLLVVVGPTSVGKTALSLELADTFAGEIISGDSMQVYRYMDIGTAKATPAERAQIPHHLIDLKDPDEAFSVDEFQRLARQTIAEVQSQSHLPMIVGGTGLYIQSVTHGYQLPEVKEDPSFRTEMNQLADEKGQEVLHNLLAAKDAQAAARLHPNDRRRVIRALEIIKETGKPLAEVQQRERSPYRICWIGLTMPRASLYERINSRVEQMMEEGLLEEVIRLREMGYSRTLTSMQALGYKELMLYLEGECSHSEAVEMIQQGTRKYAKRQLSWFRRLPEIYWVDVSNEGFVREIHRHVAGNFPLYKE</sequence>
<evidence type="ECO:0000256" key="2">
    <source>
        <dbReference type="ARBA" id="ARBA00003213"/>
    </source>
</evidence>
<gene>
    <name evidence="10" type="primary">miaA</name>
    <name evidence="14" type="ORF">SAMN05444487_11136</name>
</gene>
<dbReference type="SUPFAM" id="SSF52540">
    <property type="entry name" value="P-loop containing nucleoside triphosphate hydrolases"/>
    <property type="match status" value="2"/>
</dbReference>
<comment type="cofactor">
    <cofactor evidence="1 10">
        <name>Mg(2+)</name>
        <dbReference type="ChEBI" id="CHEBI:18420"/>
    </cofactor>
</comment>
<proteinExistence type="inferred from homology"/>
<evidence type="ECO:0000256" key="11">
    <source>
        <dbReference type="RuleBase" id="RU003783"/>
    </source>
</evidence>
<accession>A0A1H2ZEK4</accession>
<comment type="caution">
    <text evidence="10">Lacks conserved residue(s) required for the propagation of feature annotation.</text>
</comment>
<evidence type="ECO:0000313" key="15">
    <source>
        <dbReference type="Proteomes" id="UP000198534"/>
    </source>
</evidence>
<dbReference type="HAMAP" id="MF_00185">
    <property type="entry name" value="IPP_trans"/>
    <property type="match status" value="1"/>
</dbReference>
<evidence type="ECO:0000256" key="4">
    <source>
        <dbReference type="ARBA" id="ARBA00022679"/>
    </source>
</evidence>
<dbReference type="Gene3D" id="1.10.20.140">
    <property type="match status" value="1"/>
</dbReference>